<reference evidence="3" key="1">
    <citation type="submission" date="2016-04" db="EMBL/GenBank/DDBJ databases">
        <authorList>
            <person name="Nguyen H.D."/>
            <person name="Kesanakurti P."/>
            <person name="Cullis J."/>
            <person name="Levesque C.A."/>
            <person name="Hambleton S."/>
        </authorList>
    </citation>
    <scope>NUCLEOTIDE SEQUENCE</scope>
    <source>
        <strain evidence="3">DAOMC 238032</strain>
    </source>
</reference>
<organism evidence="3 4">
    <name type="scientific">Tilletia caries</name>
    <name type="common">wheat bunt fungus</name>
    <dbReference type="NCBI Taxonomy" id="13290"/>
    <lineage>
        <taxon>Eukaryota</taxon>
        <taxon>Fungi</taxon>
        <taxon>Dikarya</taxon>
        <taxon>Basidiomycota</taxon>
        <taxon>Ustilaginomycotina</taxon>
        <taxon>Exobasidiomycetes</taxon>
        <taxon>Tilletiales</taxon>
        <taxon>Tilletiaceae</taxon>
        <taxon>Tilletia</taxon>
    </lineage>
</organism>
<feature type="compositionally biased region" description="Polar residues" evidence="1">
    <location>
        <begin position="186"/>
        <end position="220"/>
    </location>
</feature>
<feature type="transmembrane region" description="Helical" evidence="2">
    <location>
        <begin position="667"/>
        <end position="692"/>
    </location>
</feature>
<feature type="region of interest" description="Disordered" evidence="1">
    <location>
        <begin position="1"/>
        <end position="39"/>
    </location>
</feature>
<feature type="compositionally biased region" description="Low complexity" evidence="1">
    <location>
        <begin position="473"/>
        <end position="485"/>
    </location>
</feature>
<feature type="compositionally biased region" description="Low complexity" evidence="1">
    <location>
        <begin position="401"/>
        <end position="416"/>
    </location>
</feature>
<feature type="region of interest" description="Disordered" evidence="1">
    <location>
        <begin position="352"/>
        <end position="427"/>
    </location>
</feature>
<dbReference type="Proteomes" id="UP000077671">
    <property type="component" value="Unassembled WGS sequence"/>
</dbReference>
<feature type="compositionally biased region" description="Basic residues" evidence="1">
    <location>
        <begin position="639"/>
        <end position="655"/>
    </location>
</feature>
<feature type="compositionally biased region" description="Low complexity" evidence="1">
    <location>
        <begin position="366"/>
        <end position="392"/>
    </location>
</feature>
<feature type="compositionally biased region" description="Polar residues" evidence="1">
    <location>
        <begin position="588"/>
        <end position="601"/>
    </location>
</feature>
<feature type="compositionally biased region" description="Low complexity" evidence="1">
    <location>
        <begin position="567"/>
        <end position="587"/>
    </location>
</feature>
<feature type="non-terminal residue" evidence="3">
    <location>
        <position position="1"/>
    </location>
</feature>
<feature type="region of interest" description="Disordered" evidence="1">
    <location>
        <begin position="462"/>
        <end position="503"/>
    </location>
</feature>
<reference evidence="3" key="2">
    <citation type="journal article" date="2019" name="IMA Fungus">
        <title>Genome sequencing and comparison of five Tilletia species to identify candidate genes for the detection of regulated species infecting wheat.</title>
        <authorList>
            <person name="Nguyen H.D.T."/>
            <person name="Sultana T."/>
            <person name="Kesanakurti P."/>
            <person name="Hambleton S."/>
        </authorList>
    </citation>
    <scope>NUCLEOTIDE SEQUENCE</scope>
    <source>
        <strain evidence="3">DAOMC 238032</strain>
    </source>
</reference>
<keyword evidence="2" id="KW-0472">Membrane</keyword>
<name>A0A8T8T0B5_9BASI</name>
<feature type="region of interest" description="Disordered" evidence="1">
    <location>
        <begin position="551"/>
        <end position="658"/>
    </location>
</feature>
<gene>
    <name evidence="3" type="ORF">A4X03_0g6102</name>
</gene>
<keyword evidence="2" id="KW-0812">Transmembrane</keyword>
<feature type="region of interest" description="Disordered" evidence="1">
    <location>
        <begin position="144"/>
        <end position="234"/>
    </location>
</feature>
<feature type="compositionally biased region" description="Acidic residues" evidence="1">
    <location>
        <begin position="30"/>
        <end position="39"/>
    </location>
</feature>
<evidence type="ECO:0000313" key="3">
    <source>
        <dbReference type="EMBL" id="KAE8252682.1"/>
    </source>
</evidence>
<dbReference type="AlphaFoldDB" id="A0A8T8T0B5"/>
<evidence type="ECO:0000256" key="2">
    <source>
        <dbReference type="SAM" id="Phobius"/>
    </source>
</evidence>
<evidence type="ECO:0000313" key="4">
    <source>
        <dbReference type="Proteomes" id="UP000077671"/>
    </source>
</evidence>
<sequence length="703" mass="72319">FSTGSDDSDTVLGPRFSTTSTTRDGPQAEDVADDDDDEESIRAAAEKEVQRTRLERERRARERRQLCAKYNLDATSLVLLGLQARAQLLGDQHHQLGMRMGDAETDGEDEVFHYLSRAWRAALSPIATCLLVEEYLPLLKTRTFSSSTESSDADVDEYDRRVGVETTGEGEVRPVGKEKDGEGCESVQSETTHLQHSSDTLRSPKSSTQPEPEPGTTSPILDQPIPKPQTPADSQRESLIALLGGQAALGRLYLSYARLHLDVSVEKWTSPLAFPAEAGQLHGPYASSGQATAVGELRLGGGGSPGGVAAAGSAGGALSPGHHFSAGGAGAGAGAGSQLFAAAGLGLGPGGGGGGSGWHQGGWEGRASCAGGAAHPAPSSSARSPSSVHSGRTGSHSPCVPLGGPLSSPAAPSSSSTGGGGGDPTSTLVFASHERERTLRRRPGPLAYMQAAVRLDPTLATMFSTTGRPAPPLSSSSSSSNESSPCRPPAAGNSSSTSAWPLLLPGESGAQAWRMGMAVEEDEWTEAHEIEVERRAAIHQEARYRASLTRTGAGGLSWGSDGGVGSMTGTATPTTSSVPSSEVGSVPFQNHAQLSRGNSGRQAAHELTPGPRRSGGHKSTGGGRGSNPPGPGPSSSSRNSRKPHASRRHGGRSSMRRSTLPLISEEGMINIMSGAAVLSVVVAGSVAVMGWWRRAGGATGPGV</sequence>
<protein>
    <submittedName>
        <fullName evidence="3">Uncharacterized protein</fullName>
    </submittedName>
</protein>
<dbReference type="EMBL" id="LWDD02001094">
    <property type="protein sequence ID" value="KAE8252682.1"/>
    <property type="molecule type" value="Genomic_DNA"/>
</dbReference>
<comment type="caution">
    <text evidence="3">The sequence shown here is derived from an EMBL/GenBank/DDBJ whole genome shotgun (WGS) entry which is preliminary data.</text>
</comment>
<proteinExistence type="predicted"/>
<feature type="compositionally biased region" description="Basic and acidic residues" evidence="1">
    <location>
        <begin position="170"/>
        <end position="182"/>
    </location>
</feature>
<feature type="compositionally biased region" description="Gly residues" evidence="1">
    <location>
        <begin position="352"/>
        <end position="364"/>
    </location>
</feature>
<keyword evidence="2" id="KW-1133">Transmembrane helix</keyword>
<feature type="compositionally biased region" description="Gly residues" evidence="1">
    <location>
        <begin position="552"/>
        <end position="566"/>
    </location>
</feature>
<accession>A0A8T8T0B5</accession>
<evidence type="ECO:0000256" key="1">
    <source>
        <dbReference type="SAM" id="MobiDB-lite"/>
    </source>
</evidence>